<feature type="domain" description="DNA polymerase III delta N-terminal" evidence="10">
    <location>
        <begin position="20"/>
        <end position="135"/>
    </location>
</feature>
<dbReference type="Gene3D" id="1.10.8.60">
    <property type="match status" value="1"/>
</dbReference>
<dbReference type="CDD" id="cd18138">
    <property type="entry name" value="HLD_clamp_pol_III_delta"/>
    <property type="match status" value="1"/>
</dbReference>
<dbReference type="Pfam" id="PF06144">
    <property type="entry name" value="DNA_pol3_delta"/>
    <property type="match status" value="1"/>
</dbReference>
<dbReference type="InterPro" id="IPR027417">
    <property type="entry name" value="P-loop_NTPase"/>
</dbReference>
<dbReference type="EC" id="2.7.7.7" evidence="1 9"/>
<dbReference type="RefSeq" id="WP_020580917.1">
    <property type="nucleotide sequence ID" value="NZ_JOJP01000001.1"/>
</dbReference>
<dbReference type="Gene3D" id="1.20.272.10">
    <property type="match status" value="1"/>
</dbReference>
<name>A0A081K8M7_9GAMM</name>
<gene>
    <name evidence="12" type="ORF">GV64_06920</name>
</gene>
<dbReference type="GO" id="GO:0003677">
    <property type="term" value="F:DNA binding"/>
    <property type="evidence" value="ECO:0007669"/>
    <property type="project" value="InterPro"/>
</dbReference>
<evidence type="ECO:0000256" key="5">
    <source>
        <dbReference type="ARBA" id="ARBA00022705"/>
    </source>
</evidence>
<evidence type="ECO:0000256" key="1">
    <source>
        <dbReference type="ARBA" id="ARBA00012417"/>
    </source>
</evidence>
<evidence type="ECO:0000313" key="13">
    <source>
        <dbReference type="Proteomes" id="UP000027997"/>
    </source>
</evidence>
<evidence type="ECO:0000259" key="10">
    <source>
        <dbReference type="Pfam" id="PF06144"/>
    </source>
</evidence>
<dbReference type="GO" id="GO:0009360">
    <property type="term" value="C:DNA polymerase III complex"/>
    <property type="evidence" value="ECO:0007669"/>
    <property type="project" value="UniProtKB-UniRule"/>
</dbReference>
<comment type="similarity">
    <text evidence="7">Belongs to the DNA polymerase HolA subunit family.</text>
</comment>
<dbReference type="InterPro" id="IPR032780">
    <property type="entry name" value="DNA_pol3_delt_C"/>
</dbReference>
<dbReference type="eggNOG" id="COG1466">
    <property type="taxonomic scope" value="Bacteria"/>
</dbReference>
<sequence length="349" mass="39145">MKLRIDQLGAQLKKQLAPVYIISGDEPLQVAQCCDQIRKHAREAEFSERHVYHVESGFDWGDFLSTANSLSLFAQKQILELRMPNGKPGDTGSKALLEYIGHPSPDNLLLIVTDRLDNSLQKSKWFKALEQSGVFIPIWPIESVQLPQWLGQRLRSDGYQATPEALNLIAERVEGNLLAASQELEKLKLLSKDKAIDEATVREAVSDSARYDVFQLLDTALEGNIKQCVRILSILKGEGIEPPIILWALAREIRLLSHLSRQISRGLSTDIAIDQSAKVLGFAPFMLKRRKSLLDKAIRRSSERSLRQMLLSTGRIDRCIKGLDKGNVWDELLTLTLHLAGIPPIKSIS</sequence>
<feature type="domain" description="DNA polymerase III subunit delta C-terminal" evidence="11">
    <location>
        <begin position="214"/>
        <end position="341"/>
    </location>
</feature>
<dbReference type="GO" id="GO:0003887">
    <property type="term" value="F:DNA-directed DNA polymerase activity"/>
    <property type="evidence" value="ECO:0007669"/>
    <property type="project" value="UniProtKB-UniRule"/>
</dbReference>
<keyword evidence="4" id="KW-0548">Nucleotidyltransferase</keyword>
<evidence type="ECO:0000256" key="6">
    <source>
        <dbReference type="ARBA" id="ARBA00022932"/>
    </source>
</evidence>
<dbReference type="NCBIfam" id="TIGR01128">
    <property type="entry name" value="holA"/>
    <property type="match status" value="1"/>
</dbReference>
<dbReference type="SUPFAM" id="SSF48019">
    <property type="entry name" value="post-AAA+ oligomerization domain-like"/>
    <property type="match status" value="1"/>
</dbReference>
<evidence type="ECO:0000256" key="4">
    <source>
        <dbReference type="ARBA" id="ARBA00022695"/>
    </source>
</evidence>
<dbReference type="GO" id="GO:0006261">
    <property type="term" value="P:DNA-templated DNA replication"/>
    <property type="evidence" value="ECO:0007669"/>
    <property type="project" value="TreeGrafter"/>
</dbReference>
<comment type="catalytic activity">
    <reaction evidence="8">
        <text>DNA(n) + a 2'-deoxyribonucleoside 5'-triphosphate = DNA(n+1) + diphosphate</text>
        <dbReference type="Rhea" id="RHEA:22508"/>
        <dbReference type="Rhea" id="RHEA-COMP:17339"/>
        <dbReference type="Rhea" id="RHEA-COMP:17340"/>
        <dbReference type="ChEBI" id="CHEBI:33019"/>
        <dbReference type="ChEBI" id="CHEBI:61560"/>
        <dbReference type="ChEBI" id="CHEBI:173112"/>
        <dbReference type="EC" id="2.7.7.7"/>
    </reaction>
</comment>
<dbReference type="Pfam" id="PF14840">
    <property type="entry name" value="DNA_pol3_delt_C"/>
    <property type="match status" value="1"/>
</dbReference>
<keyword evidence="6" id="KW-0239">DNA-directed DNA polymerase</keyword>
<dbReference type="STRING" id="305900.GV64_06920"/>
<evidence type="ECO:0000256" key="7">
    <source>
        <dbReference type="ARBA" id="ARBA00034754"/>
    </source>
</evidence>
<protein>
    <recommendedName>
        <fullName evidence="2 9">DNA polymerase III subunit delta</fullName>
        <ecNumber evidence="1 9">2.7.7.7</ecNumber>
    </recommendedName>
</protein>
<dbReference type="InterPro" id="IPR005790">
    <property type="entry name" value="DNA_polIII_delta"/>
</dbReference>
<dbReference type="Gene3D" id="3.40.50.300">
    <property type="entry name" value="P-loop containing nucleotide triphosphate hydrolases"/>
    <property type="match status" value="1"/>
</dbReference>
<dbReference type="AlphaFoldDB" id="A0A081K8M7"/>
<evidence type="ECO:0000256" key="3">
    <source>
        <dbReference type="ARBA" id="ARBA00022679"/>
    </source>
</evidence>
<evidence type="ECO:0000313" key="12">
    <source>
        <dbReference type="EMBL" id="KEI70503.1"/>
    </source>
</evidence>
<dbReference type="InterPro" id="IPR008921">
    <property type="entry name" value="DNA_pol3_clamp-load_cplx_C"/>
</dbReference>
<accession>A0A081K8M7</accession>
<dbReference type="PANTHER" id="PTHR34388:SF1">
    <property type="entry name" value="DNA POLYMERASE III SUBUNIT DELTA"/>
    <property type="match status" value="1"/>
</dbReference>
<dbReference type="SUPFAM" id="SSF52540">
    <property type="entry name" value="P-loop containing nucleoside triphosphate hydrolases"/>
    <property type="match status" value="1"/>
</dbReference>
<keyword evidence="13" id="KW-1185">Reference proteome</keyword>
<evidence type="ECO:0000256" key="8">
    <source>
        <dbReference type="ARBA" id="ARBA00049244"/>
    </source>
</evidence>
<dbReference type="EMBL" id="JOJP01000001">
    <property type="protein sequence ID" value="KEI70503.1"/>
    <property type="molecule type" value="Genomic_DNA"/>
</dbReference>
<organism evidence="12 13">
    <name type="scientific">Endozoicomonas elysicola</name>
    <dbReference type="NCBI Taxonomy" id="305900"/>
    <lineage>
        <taxon>Bacteria</taxon>
        <taxon>Pseudomonadati</taxon>
        <taxon>Pseudomonadota</taxon>
        <taxon>Gammaproteobacteria</taxon>
        <taxon>Oceanospirillales</taxon>
        <taxon>Endozoicomonadaceae</taxon>
        <taxon>Endozoicomonas</taxon>
    </lineage>
</organism>
<keyword evidence="5" id="KW-0235">DNA replication</keyword>
<reference evidence="12 13" key="1">
    <citation type="submission" date="2014-06" db="EMBL/GenBank/DDBJ databases">
        <title>Whole Genome Sequences of Three Symbiotic Endozoicomonas Bacteria.</title>
        <authorList>
            <person name="Neave M.J."/>
            <person name="Apprill A."/>
            <person name="Voolstra C.R."/>
        </authorList>
    </citation>
    <scope>NUCLEOTIDE SEQUENCE [LARGE SCALE GENOMIC DNA]</scope>
    <source>
        <strain evidence="12 13">DSM 22380</strain>
    </source>
</reference>
<dbReference type="PANTHER" id="PTHR34388">
    <property type="entry name" value="DNA POLYMERASE III SUBUNIT DELTA"/>
    <property type="match status" value="1"/>
</dbReference>
<proteinExistence type="inferred from homology"/>
<keyword evidence="3" id="KW-0808">Transferase</keyword>
<dbReference type="InterPro" id="IPR010372">
    <property type="entry name" value="DNA_pol3_delta_N"/>
</dbReference>
<evidence type="ECO:0000256" key="2">
    <source>
        <dbReference type="ARBA" id="ARBA00017703"/>
    </source>
</evidence>
<evidence type="ECO:0000259" key="11">
    <source>
        <dbReference type="Pfam" id="PF14840"/>
    </source>
</evidence>
<evidence type="ECO:0000256" key="9">
    <source>
        <dbReference type="NCBIfam" id="TIGR01128"/>
    </source>
</evidence>
<comment type="caution">
    <text evidence="12">The sequence shown here is derived from an EMBL/GenBank/DDBJ whole genome shotgun (WGS) entry which is preliminary data.</text>
</comment>
<dbReference type="Proteomes" id="UP000027997">
    <property type="component" value="Unassembled WGS sequence"/>
</dbReference>